<dbReference type="Pfam" id="PF14541">
    <property type="entry name" value="TAXi_C"/>
    <property type="match status" value="1"/>
</dbReference>
<name>A0A834HBM6_RHOSS</name>
<organism evidence="4 5">
    <name type="scientific">Rhododendron simsii</name>
    <name type="common">Sims's rhododendron</name>
    <dbReference type="NCBI Taxonomy" id="118357"/>
    <lineage>
        <taxon>Eukaryota</taxon>
        <taxon>Viridiplantae</taxon>
        <taxon>Streptophyta</taxon>
        <taxon>Embryophyta</taxon>
        <taxon>Tracheophyta</taxon>
        <taxon>Spermatophyta</taxon>
        <taxon>Magnoliopsida</taxon>
        <taxon>eudicotyledons</taxon>
        <taxon>Gunneridae</taxon>
        <taxon>Pentapetalae</taxon>
        <taxon>asterids</taxon>
        <taxon>Ericales</taxon>
        <taxon>Ericaceae</taxon>
        <taxon>Ericoideae</taxon>
        <taxon>Rhodoreae</taxon>
        <taxon>Rhododendron</taxon>
    </lineage>
</organism>
<comment type="caution">
    <text evidence="4">The sequence shown here is derived from an EMBL/GenBank/DDBJ whole genome shotgun (WGS) entry which is preliminary data.</text>
</comment>
<feature type="compositionally biased region" description="Basic and acidic residues" evidence="2">
    <location>
        <begin position="1007"/>
        <end position="1020"/>
    </location>
</feature>
<dbReference type="Pfam" id="PF14543">
    <property type="entry name" value="TAXi_N"/>
    <property type="match status" value="1"/>
</dbReference>
<dbReference type="EMBL" id="WJXA01000002">
    <property type="protein sequence ID" value="KAF7150904.1"/>
    <property type="molecule type" value="Genomic_DNA"/>
</dbReference>
<proteinExistence type="inferred from homology"/>
<feature type="region of interest" description="Disordered" evidence="2">
    <location>
        <begin position="954"/>
        <end position="1046"/>
    </location>
</feature>
<evidence type="ECO:0000313" key="4">
    <source>
        <dbReference type="EMBL" id="KAF7150904.1"/>
    </source>
</evidence>
<dbReference type="InterPro" id="IPR007021">
    <property type="entry name" value="DUF659"/>
</dbReference>
<dbReference type="OrthoDB" id="2013475at2759"/>
<dbReference type="PANTHER" id="PTHR32166:SF105">
    <property type="entry name" value="HAT DIMERIZATION DOMAIN-CONTAINING PROTEIN"/>
    <property type="match status" value="1"/>
</dbReference>
<dbReference type="InterPro" id="IPR012337">
    <property type="entry name" value="RNaseH-like_sf"/>
</dbReference>
<dbReference type="InterPro" id="IPR032861">
    <property type="entry name" value="TAXi_N"/>
</dbReference>
<evidence type="ECO:0000259" key="3">
    <source>
        <dbReference type="PROSITE" id="PS51767"/>
    </source>
</evidence>
<reference evidence="4" key="1">
    <citation type="submission" date="2019-11" db="EMBL/GenBank/DDBJ databases">
        <authorList>
            <person name="Liu Y."/>
            <person name="Hou J."/>
            <person name="Li T.-Q."/>
            <person name="Guan C.-H."/>
            <person name="Wu X."/>
            <person name="Wu H.-Z."/>
            <person name="Ling F."/>
            <person name="Zhang R."/>
            <person name="Shi X.-G."/>
            <person name="Ren J.-P."/>
            <person name="Chen E.-F."/>
            <person name="Sun J.-M."/>
        </authorList>
    </citation>
    <scope>NUCLEOTIDE SEQUENCE</scope>
    <source>
        <strain evidence="4">Adult_tree_wgs_1</strain>
        <tissue evidence="4">Leaves</tissue>
    </source>
</reference>
<evidence type="ECO:0000256" key="2">
    <source>
        <dbReference type="SAM" id="MobiDB-lite"/>
    </source>
</evidence>
<dbReference type="Pfam" id="PF04937">
    <property type="entry name" value="DUF659"/>
    <property type="match status" value="1"/>
</dbReference>
<dbReference type="InterPro" id="IPR032799">
    <property type="entry name" value="TAXi_C"/>
</dbReference>
<keyword evidence="5" id="KW-1185">Reference proteome</keyword>
<dbReference type="PROSITE" id="PS51767">
    <property type="entry name" value="PEPTIDASE_A1"/>
    <property type="match status" value="1"/>
</dbReference>
<dbReference type="AlphaFoldDB" id="A0A834HBM6"/>
<dbReference type="Gene3D" id="2.40.70.10">
    <property type="entry name" value="Acid Proteases"/>
    <property type="match status" value="2"/>
</dbReference>
<accession>A0A834HBM6</accession>
<feature type="compositionally biased region" description="Polar residues" evidence="2">
    <location>
        <begin position="1118"/>
        <end position="1144"/>
    </location>
</feature>
<feature type="domain" description="Peptidase A1" evidence="3">
    <location>
        <begin position="1"/>
        <end position="307"/>
    </location>
</feature>
<dbReference type="Proteomes" id="UP000626092">
    <property type="component" value="Unassembled WGS sequence"/>
</dbReference>
<feature type="compositionally biased region" description="Polar residues" evidence="2">
    <location>
        <begin position="463"/>
        <end position="479"/>
    </location>
</feature>
<feature type="compositionally biased region" description="Low complexity" evidence="2">
    <location>
        <begin position="1107"/>
        <end position="1117"/>
    </location>
</feature>
<dbReference type="InterPro" id="IPR021109">
    <property type="entry name" value="Peptidase_aspartic_dom_sf"/>
</dbReference>
<dbReference type="SUPFAM" id="SSF50630">
    <property type="entry name" value="Acid proteases"/>
    <property type="match status" value="1"/>
</dbReference>
<dbReference type="SUPFAM" id="SSF53098">
    <property type="entry name" value="Ribonuclease H-like"/>
    <property type="match status" value="1"/>
</dbReference>
<evidence type="ECO:0000313" key="5">
    <source>
        <dbReference type="Proteomes" id="UP000626092"/>
    </source>
</evidence>
<feature type="region of interest" description="Disordered" evidence="2">
    <location>
        <begin position="1081"/>
        <end position="1144"/>
    </location>
</feature>
<feature type="region of interest" description="Disordered" evidence="2">
    <location>
        <begin position="428"/>
        <end position="479"/>
    </location>
</feature>
<comment type="similarity">
    <text evidence="1">Belongs to the peptidase A1 family.</text>
</comment>
<feature type="compositionally biased region" description="Gly residues" evidence="2">
    <location>
        <begin position="438"/>
        <end position="450"/>
    </location>
</feature>
<gene>
    <name evidence="4" type="ORF">RHSIM_Rhsim02G0219500</name>
</gene>
<protein>
    <recommendedName>
        <fullName evidence="3">Peptidase A1 domain-containing protein</fullName>
    </recommendedName>
</protein>
<evidence type="ECO:0000256" key="1">
    <source>
        <dbReference type="ARBA" id="ARBA00007447"/>
    </source>
</evidence>
<sequence length="1190" mass="134330">MPTYRCYNQKEPIFNPSASESYRNITCDAPQCSQLTSATGVSTDCSTATCAYGIQDGGDIEGDSSSVGFLGYEKLTMTPSDVFPNFIFGCGRNNQNPFYAADGLLGLSRDPLYAVSQTASKYGKYFSYCLPTPISTGTLTFGDGGTTSKNIKFTPSPVNPKAPSFYFVDLIGIKVGGRRLPVSESVFKTPGTIIDTGTVITRLPSAAYAALRTSFLEATKGYGFRSGYFSFLDTCYDYTMYDVVKIPTISFLFGGNIEVPISEVGILYFHDWKSVCLAFVGNSDASDVSSSGTGFDPNTPSDDIGWKFGKMVENNRNKSQCIFCAKIVSGGITRLKEHLAHKKGQVSSCPSVSGEVRELMMKHLKDYSKKQEDKRKRHEELKEQIRATQCGEEYEYAAFNNDNDDSDLEMTIARQESVRMQYEHEERQRFQNRTGGRYHVGGSSGAGGSGNHDIGPPPGFSKRCSSVRETNTKKQWSSLTTPEARLAEIEVDLHRSKGQKQSKLSSRFLKAAKQKLGRAVSQFVLYTRLPSNTVNSPWLEPMLDVAREVGKGTKLPSSYEVAEVYLPKEYDAIQKWIGSLKTTWEERGVSIMCDGWSGPRRRHLVNFLVYSNRGTVFHKSIDATDVLSRTADYYFGLMDKVVEEIGEQYIVQIITDNEAAMKAAGKKLMEKRPHLYWTACAAHCIDLILEDIGEKKNVKAVLEKAKKVTRFIYNYDWVVNYMKNYTDGRDLLRPVITRFATNFITLESLVRYKIGLKDMFNSTEWKATRYARMEGAKEVRDILECKDFWAKAADILKVQEPLVKVLRLVDGDRKPTMGFIYEAMDRAKMAIQNDCRYYAEFWRIIDRRWAIQLHTDLHAAGYFLNPIYQYGGNLSNHREVMDGVRKVIMRLLPDLNEQVEAINQIRHATRRSDEERDDHFNPINLDYIFDEDDPLAEWLQEEEHAILDDVDNSEWLDTGDTQNPQNVDPSENSSSGGRGLSPSGSGSEDDDGPNGCEAQDNIVNHTTYHEEDGGIRDSTQRRLHSVSSGDGGLNRPRRSRPISDIYTNHNLRDQFGQLEFGQDHGRGHHWQQRPIYPYYPPQEQQSYFNQPEPPFMGIGYPHRSHQHSYSGSSSYGSNPTVREPSSSSTHGYSQQQSDSSGTTNNFARCNFTNNFYGYLFGSIGQNSHGDDQFNEEYVDPLVPPRHSFWH</sequence>
<feature type="compositionally biased region" description="Polar residues" evidence="2">
    <location>
        <begin position="959"/>
        <end position="972"/>
    </location>
</feature>
<dbReference type="PANTHER" id="PTHR32166">
    <property type="entry name" value="OSJNBA0013A04.12 PROTEIN"/>
    <property type="match status" value="1"/>
</dbReference>
<dbReference type="InterPro" id="IPR033121">
    <property type="entry name" value="PEPTIDASE_A1"/>
</dbReference>